<evidence type="ECO:0000256" key="4">
    <source>
        <dbReference type="SAM" id="Coils"/>
    </source>
</evidence>
<dbReference type="RefSeq" id="XP_026872773.2">
    <property type="nucleotide sequence ID" value="XM_027016972.2"/>
</dbReference>
<dbReference type="InterPro" id="IPR046347">
    <property type="entry name" value="bZIP_sf"/>
</dbReference>
<dbReference type="KEGG" id="eee:113581664"/>
<feature type="domain" description="BTB" evidence="6">
    <location>
        <begin position="36"/>
        <end position="102"/>
    </location>
</feature>
<feature type="compositionally biased region" description="Basic and acidic residues" evidence="5">
    <location>
        <begin position="424"/>
        <end position="434"/>
    </location>
</feature>
<dbReference type="InterPro" id="IPR011333">
    <property type="entry name" value="SKP1/BTB/POZ_sf"/>
</dbReference>
<dbReference type="InterPro" id="IPR008917">
    <property type="entry name" value="TF_DNA-bd_sf"/>
</dbReference>
<feature type="domain" description="BZIP" evidence="7">
    <location>
        <begin position="508"/>
        <end position="554"/>
    </location>
</feature>
<keyword evidence="1" id="KW-0805">Transcription regulation</keyword>
<dbReference type="RefSeq" id="XP_026872774.2">
    <property type="nucleotide sequence ID" value="XM_027016973.2"/>
</dbReference>
<dbReference type="Pfam" id="PF03131">
    <property type="entry name" value="bZIP_Maf"/>
    <property type="match status" value="1"/>
</dbReference>
<dbReference type="SUPFAM" id="SSF47454">
    <property type="entry name" value="A DNA-binding domain in eukaryotic transcription factors"/>
    <property type="match status" value="1"/>
</dbReference>
<evidence type="ECO:0000313" key="8">
    <source>
        <dbReference type="Ensembl" id="ENSEEEP00000025050.2"/>
    </source>
</evidence>
<dbReference type="Pfam" id="PF00651">
    <property type="entry name" value="BTB"/>
    <property type="match status" value="1"/>
</dbReference>
<evidence type="ECO:0000259" key="6">
    <source>
        <dbReference type="PROSITE" id="PS50097"/>
    </source>
</evidence>
<gene>
    <name evidence="8" type="primary">bach1b</name>
</gene>
<dbReference type="FunFam" id="3.30.710.10:FF:000033">
    <property type="entry name" value="transcription regulator protein BACH2 isoform X1"/>
    <property type="match status" value="1"/>
</dbReference>
<feature type="region of interest" description="Disordered" evidence="5">
    <location>
        <begin position="424"/>
        <end position="462"/>
    </location>
</feature>
<reference evidence="8" key="4">
    <citation type="submission" date="2025-08" db="UniProtKB">
        <authorList>
            <consortium name="Ensembl"/>
        </authorList>
    </citation>
    <scope>IDENTIFICATION</scope>
</reference>
<evidence type="ECO:0000259" key="7">
    <source>
        <dbReference type="PROSITE" id="PS50217"/>
    </source>
</evidence>
<reference evidence="8" key="3">
    <citation type="submission" date="2020-05" db="EMBL/GenBank/DDBJ databases">
        <title>Electrophorus electricus (electric eel) genome, fEleEle1, primary haplotype.</title>
        <authorList>
            <person name="Myers G."/>
            <person name="Meyer A."/>
            <person name="Fedrigo O."/>
            <person name="Formenti G."/>
            <person name="Rhie A."/>
            <person name="Tracey A."/>
            <person name="Sims Y."/>
            <person name="Jarvis E.D."/>
        </authorList>
    </citation>
    <scope>NUCLEOTIDE SEQUENCE [LARGE SCALE GENOMIC DNA]</scope>
</reference>
<proteinExistence type="predicted"/>
<dbReference type="GO" id="GO:0000978">
    <property type="term" value="F:RNA polymerase II cis-regulatory region sequence-specific DNA binding"/>
    <property type="evidence" value="ECO:0007669"/>
    <property type="project" value="TreeGrafter"/>
</dbReference>
<feature type="compositionally biased region" description="Acidic residues" evidence="5">
    <location>
        <begin position="448"/>
        <end position="459"/>
    </location>
</feature>
<evidence type="ECO:0000256" key="5">
    <source>
        <dbReference type="SAM" id="MobiDB-lite"/>
    </source>
</evidence>
<dbReference type="RefSeq" id="XP_035391344.1">
    <property type="nucleotide sequence ID" value="XM_035535451.1"/>
</dbReference>
<sequence>MSQESHRTSVFTFQSSVHSSHVLRCLDEQRQKDLLCDLTVVVENRRFRAHRSVLVSCSDYFGARMTNHANQGLVIALPDEVSAEGFEPLLQFAYTSKLLFTKENVLEIRNCANVLGFKNLDKACFDFILPKFFDSNRNSSKGPRKQCCKTKCWRSTKAKSSSNDDGVDDGVHTTVNDGVKDGVDYGINDNVNDGVNAREAPSGPPPFPAECEEMEPHCPYKPDRTTARGCSPCGFETEAEVASDYSLLCPKYRKFLLACGRSQSNVDANGSEAEITDGSCPLRCLPCSSAVLPSDETSPQVEEALPSPCCLLTKQSLPLAPSLQEVVEGPAARILDKESRASDCIVGTNCPSLSGAPGPEPRTCEEIEVANQLTLWHKVCNLSTVTSAPDVLERGLEQQCLRQSESGPRTTECPFLRDMAAVSAREEGNDRPVHSAESPYASSMQSGEDSDSFDTEGDSESYTSMRASEMQLPFSVEQIASLSRNDFQQMLKVHCLTREQLEFVHDVRRRSKNRIAARRCRKRKLDCIYNLQCEIERLRSEKEKLTNEKQQLDQLKLKTWHSYTGLYDRLCAEARLQPEQVQVLAKYTSVGNCPLSAHLSAEACFHHCPEAELQARAVGCAAGLAAAANRCEPGPSTSSALEPPAGRARAALQSLTTPAPLMALPDPRPTDPLHTEPCEVASIREICPDQISKLETEKY</sequence>
<dbReference type="PROSITE" id="PS50097">
    <property type="entry name" value="BTB"/>
    <property type="match status" value="1"/>
</dbReference>
<dbReference type="GeneID" id="113581664"/>
<evidence type="ECO:0000313" key="9">
    <source>
        <dbReference type="Proteomes" id="UP000314983"/>
    </source>
</evidence>
<name>A0A4W4FJK1_ELEEL</name>
<dbReference type="Proteomes" id="UP000314983">
    <property type="component" value="Chromosome 17"/>
</dbReference>
<dbReference type="GeneTree" id="ENSGT00940000158923"/>
<protein>
    <recommendedName>
        <fullName evidence="10">BTB and CNC homology 1, basic leucine zipper transcription factor 1 b</fullName>
    </recommendedName>
</protein>
<keyword evidence="3" id="KW-0804">Transcription</keyword>
<dbReference type="PANTHER" id="PTHR46105">
    <property type="entry name" value="AGAP004733-PA"/>
    <property type="match status" value="1"/>
</dbReference>
<dbReference type="Gene3D" id="3.30.710.10">
    <property type="entry name" value="Potassium Channel Kv1.1, Chain A"/>
    <property type="match status" value="1"/>
</dbReference>
<dbReference type="PROSITE" id="PS50217">
    <property type="entry name" value="BZIP"/>
    <property type="match status" value="1"/>
</dbReference>
<keyword evidence="2" id="KW-0238">DNA-binding</keyword>
<keyword evidence="4" id="KW-0175">Coiled coil</keyword>
<dbReference type="Ensembl" id="ENSEEET00000025338.2">
    <property type="protein sequence ID" value="ENSEEEP00000025050.2"/>
    <property type="gene ID" value="ENSEEEG00000012155.2"/>
</dbReference>
<dbReference type="InterPro" id="IPR004827">
    <property type="entry name" value="bZIP"/>
</dbReference>
<dbReference type="AlphaFoldDB" id="A0A4W4FJK1"/>
<dbReference type="SMART" id="SM00338">
    <property type="entry name" value="BRLZ"/>
    <property type="match status" value="1"/>
</dbReference>
<evidence type="ECO:0000256" key="2">
    <source>
        <dbReference type="ARBA" id="ARBA00023125"/>
    </source>
</evidence>
<dbReference type="STRING" id="8005.ENSEEEP00000025050"/>
<reference evidence="9" key="2">
    <citation type="journal article" date="2017" name="Sci. Adv.">
        <title>A tail of two voltages: Proteomic comparison of the three electric organs of the electric eel.</title>
        <authorList>
            <person name="Traeger L.L."/>
            <person name="Sabat G."/>
            <person name="Barrett-Wilt G.A."/>
            <person name="Wells G.B."/>
            <person name="Sussman M.R."/>
        </authorList>
    </citation>
    <scope>NUCLEOTIDE SEQUENCE [LARGE SCALE GENOMIC DNA]</scope>
</reference>
<dbReference type="SUPFAM" id="SSF54695">
    <property type="entry name" value="POZ domain"/>
    <property type="match status" value="1"/>
</dbReference>
<accession>A0A4W4FJK1</accession>
<dbReference type="CTD" id="553688"/>
<dbReference type="PROSITE" id="PS00036">
    <property type="entry name" value="BZIP_BASIC"/>
    <property type="match status" value="1"/>
</dbReference>
<dbReference type="SMART" id="SM00225">
    <property type="entry name" value="BTB"/>
    <property type="match status" value="1"/>
</dbReference>
<evidence type="ECO:0000256" key="3">
    <source>
        <dbReference type="ARBA" id="ARBA00023163"/>
    </source>
</evidence>
<keyword evidence="9" id="KW-1185">Reference proteome</keyword>
<dbReference type="PANTHER" id="PTHR46105:SF23">
    <property type="entry name" value="TRANSCRIPTION REGULATOR PROTEIN BACH1"/>
    <property type="match status" value="1"/>
</dbReference>
<dbReference type="GO" id="GO:0000981">
    <property type="term" value="F:DNA-binding transcription factor activity, RNA polymerase II-specific"/>
    <property type="evidence" value="ECO:0007669"/>
    <property type="project" value="TreeGrafter"/>
</dbReference>
<reference evidence="9" key="1">
    <citation type="journal article" date="2014" name="Science">
        <title>Nonhuman genetics. Genomic basis for the convergent evolution of electric organs.</title>
        <authorList>
            <person name="Gallant J.R."/>
            <person name="Traeger L.L."/>
            <person name="Volkening J.D."/>
            <person name="Moffett H."/>
            <person name="Chen P.H."/>
            <person name="Novina C.D."/>
            <person name="Phillips G.N.Jr."/>
            <person name="Anand R."/>
            <person name="Wells G.B."/>
            <person name="Pinch M."/>
            <person name="Guth R."/>
            <person name="Unguez G.A."/>
            <person name="Albert J.S."/>
            <person name="Zakon H.H."/>
            <person name="Samanta M.P."/>
            <person name="Sussman M.R."/>
        </authorList>
    </citation>
    <scope>NUCLEOTIDE SEQUENCE [LARGE SCALE GENOMIC DNA]</scope>
</reference>
<feature type="coiled-coil region" evidence="4">
    <location>
        <begin position="528"/>
        <end position="558"/>
    </location>
</feature>
<dbReference type="OMA" id="KCLWKGA"/>
<evidence type="ECO:0008006" key="10">
    <source>
        <dbReference type="Google" id="ProtNLM"/>
    </source>
</evidence>
<dbReference type="Gene3D" id="1.10.880.10">
    <property type="entry name" value="Transcription factor, Skn-1-like, DNA-binding domain"/>
    <property type="match status" value="1"/>
</dbReference>
<dbReference type="InterPro" id="IPR004826">
    <property type="entry name" value="bZIP_Maf"/>
</dbReference>
<dbReference type="InterPro" id="IPR000210">
    <property type="entry name" value="BTB/POZ_dom"/>
</dbReference>
<evidence type="ECO:0000256" key="1">
    <source>
        <dbReference type="ARBA" id="ARBA00023015"/>
    </source>
</evidence>
<dbReference type="InterPro" id="IPR050457">
    <property type="entry name" value="ZnFinger_BTB_dom_contain"/>
</dbReference>
<organism evidence="8 9">
    <name type="scientific">Electrophorus electricus</name>
    <name type="common">Electric eel</name>
    <name type="synonym">Gymnotus electricus</name>
    <dbReference type="NCBI Taxonomy" id="8005"/>
    <lineage>
        <taxon>Eukaryota</taxon>
        <taxon>Metazoa</taxon>
        <taxon>Chordata</taxon>
        <taxon>Craniata</taxon>
        <taxon>Vertebrata</taxon>
        <taxon>Euteleostomi</taxon>
        <taxon>Actinopterygii</taxon>
        <taxon>Neopterygii</taxon>
        <taxon>Teleostei</taxon>
        <taxon>Ostariophysi</taxon>
        <taxon>Gymnotiformes</taxon>
        <taxon>Gymnotoidei</taxon>
        <taxon>Gymnotidae</taxon>
        <taxon>Electrophorus</taxon>
    </lineage>
</organism>
<dbReference type="SUPFAM" id="SSF57959">
    <property type="entry name" value="Leucine zipper domain"/>
    <property type="match status" value="1"/>
</dbReference>
<reference evidence="8" key="5">
    <citation type="submission" date="2025-09" db="UniProtKB">
        <authorList>
            <consortium name="Ensembl"/>
        </authorList>
    </citation>
    <scope>IDENTIFICATION</scope>
</reference>